<dbReference type="GO" id="GO:0008270">
    <property type="term" value="F:zinc ion binding"/>
    <property type="evidence" value="ECO:0007669"/>
    <property type="project" value="InterPro"/>
</dbReference>
<dbReference type="InterPro" id="IPR010964">
    <property type="entry name" value="M20A_pepV-rel"/>
</dbReference>
<dbReference type="SUPFAM" id="SSF55031">
    <property type="entry name" value="Bacterial exopeptidase dimerisation domain"/>
    <property type="match status" value="1"/>
</dbReference>
<dbReference type="PANTHER" id="PTHR43808">
    <property type="entry name" value="ACETYLORNITHINE DEACETYLASE"/>
    <property type="match status" value="1"/>
</dbReference>
<comment type="caution">
    <text evidence="9">The sequence shown here is derived from an EMBL/GenBank/DDBJ whole genome shotgun (WGS) entry which is preliminary data.</text>
</comment>
<dbReference type="NCBIfam" id="NF005591">
    <property type="entry name" value="PRK07318.1"/>
    <property type="match status" value="1"/>
</dbReference>
<reference evidence="9 10" key="1">
    <citation type="journal article" date="2017" name="BMC Microbiol.">
        <title>Comparative genomics of Enterococcus spp. isolated from bovine feces.</title>
        <authorList>
            <person name="Beukers A.G."/>
            <person name="Zaheer R."/>
            <person name="Goji N."/>
            <person name="Amoako K.K."/>
            <person name="Chaves A.V."/>
            <person name="Ward M.P."/>
            <person name="McAllister T.A."/>
        </authorList>
    </citation>
    <scope>NUCLEOTIDE SEQUENCE [LARGE SCALE GENOMIC DNA]</scope>
    <source>
        <strain evidence="9 10">F1129D 143</strain>
    </source>
</reference>
<dbReference type="GO" id="GO:0006526">
    <property type="term" value="P:L-arginine biosynthetic process"/>
    <property type="evidence" value="ECO:0007669"/>
    <property type="project" value="TreeGrafter"/>
</dbReference>
<accession>A0A1V8YFL0</accession>
<dbReference type="GO" id="GO:0008777">
    <property type="term" value="F:acetylornithine deacetylase activity"/>
    <property type="evidence" value="ECO:0007669"/>
    <property type="project" value="TreeGrafter"/>
</dbReference>
<sequence>MKINWMKEVEQRKEELLKDLNELLSIDSVRDIEHRTTEYPLGPGPALALQKVLSFGERDGFEVKNVDNLAGHIDYGNSEAEMLGILGHVDVVPTGEGWDTDPFEPVIKEGKLFARGASDDKGPSIAAYYAMKIIKELQLPITKKIRFIIGTDEESEWVGIHRYMEVEEMPKMGFSPDADFPIINGEKGILSYELVFDNVEATQGDLFLESFVSGLRANMVPSEATAVVTVKNQEMINRLSNDFNNYLLENEVKGHFEGSETSATFTIYGKAVHAQEPSLGVNAATYLGDFLHRYSFDATASNYLSVIAKHLHLDFNGRLLNVYLEDEVMGKVTTSGNIFQYSAHQDKKIVINIRHPKGITKDDILAEISQLLTPLNVTVGIIGDIKLPHYVSGEDPFIQTLMTVYEEHTGEKGHERTIGGGTYGRILEKGCAYGALFPGRENVMHQPNEYMYVEDILKATAIYADAIYRLVK</sequence>
<keyword evidence="3" id="KW-0645">Protease</keyword>
<keyword evidence="5" id="KW-0378">Hydrolase</keyword>
<dbReference type="InterPro" id="IPR036264">
    <property type="entry name" value="Bact_exopeptidase_dim_dom"/>
</dbReference>
<proteinExistence type="inferred from homology"/>
<dbReference type="Proteomes" id="UP000192477">
    <property type="component" value="Unassembled WGS sequence"/>
</dbReference>
<dbReference type="STRING" id="112904.BH747_00640"/>
<dbReference type="CDD" id="cd03888">
    <property type="entry name" value="M20_PepV"/>
    <property type="match status" value="1"/>
</dbReference>
<comment type="cofactor">
    <cofactor evidence="1">
        <name>Zn(2+)</name>
        <dbReference type="ChEBI" id="CHEBI:29105"/>
    </cofactor>
</comment>
<organism evidence="9 10">
    <name type="scientific">Enterococcus villorum</name>
    <dbReference type="NCBI Taxonomy" id="112904"/>
    <lineage>
        <taxon>Bacteria</taxon>
        <taxon>Bacillati</taxon>
        <taxon>Bacillota</taxon>
        <taxon>Bacilli</taxon>
        <taxon>Lactobacillales</taxon>
        <taxon>Enterococcaceae</taxon>
        <taxon>Enterococcus</taxon>
    </lineage>
</organism>
<evidence type="ECO:0000256" key="5">
    <source>
        <dbReference type="ARBA" id="ARBA00022801"/>
    </source>
</evidence>
<dbReference type="PROSITE" id="PS00759">
    <property type="entry name" value="ARGE_DAPE_CPG2_2"/>
    <property type="match status" value="1"/>
</dbReference>
<dbReference type="RefSeq" id="WP_081181424.1">
    <property type="nucleotide sequence ID" value="NZ_MJEA01000001.1"/>
</dbReference>
<dbReference type="NCBIfam" id="TIGR01887">
    <property type="entry name" value="dipeptidaselike"/>
    <property type="match status" value="1"/>
</dbReference>
<dbReference type="Gene3D" id="3.30.70.360">
    <property type="match status" value="2"/>
</dbReference>
<name>A0A1V8YFL0_9ENTE</name>
<keyword evidence="8" id="KW-0482">Metalloprotease</keyword>
<evidence type="ECO:0000256" key="2">
    <source>
        <dbReference type="ARBA" id="ARBA00006247"/>
    </source>
</evidence>
<evidence type="ECO:0000313" key="9">
    <source>
        <dbReference type="EMBL" id="OQO71372.1"/>
    </source>
</evidence>
<dbReference type="OrthoDB" id="9761532at2"/>
<keyword evidence="6" id="KW-0862">Zinc</keyword>
<evidence type="ECO:0000313" key="10">
    <source>
        <dbReference type="Proteomes" id="UP000192477"/>
    </source>
</evidence>
<evidence type="ECO:0000256" key="7">
    <source>
        <dbReference type="ARBA" id="ARBA00022997"/>
    </source>
</evidence>
<dbReference type="PANTHER" id="PTHR43808:SF31">
    <property type="entry name" value="N-ACETYL-L-CITRULLINE DEACETYLASE"/>
    <property type="match status" value="1"/>
</dbReference>
<dbReference type="InterPro" id="IPR001261">
    <property type="entry name" value="ArgE/DapE_CS"/>
</dbReference>
<dbReference type="EMBL" id="MJEA01000001">
    <property type="protein sequence ID" value="OQO71372.1"/>
    <property type="molecule type" value="Genomic_DNA"/>
</dbReference>
<dbReference type="PROSITE" id="PS00758">
    <property type="entry name" value="ARGE_DAPE_CPG2_1"/>
    <property type="match status" value="1"/>
</dbReference>
<keyword evidence="7" id="KW-0224">Dipeptidase</keyword>
<dbReference type="GO" id="GO:0016805">
    <property type="term" value="F:dipeptidase activity"/>
    <property type="evidence" value="ECO:0007669"/>
    <property type="project" value="UniProtKB-KW"/>
</dbReference>
<dbReference type="GO" id="GO:0006508">
    <property type="term" value="P:proteolysis"/>
    <property type="evidence" value="ECO:0007669"/>
    <property type="project" value="UniProtKB-KW"/>
</dbReference>
<dbReference type="Gene3D" id="3.40.630.10">
    <property type="entry name" value="Zn peptidases"/>
    <property type="match status" value="1"/>
</dbReference>
<evidence type="ECO:0000256" key="4">
    <source>
        <dbReference type="ARBA" id="ARBA00022723"/>
    </source>
</evidence>
<keyword evidence="4" id="KW-0479">Metal-binding</keyword>
<dbReference type="GO" id="GO:0008237">
    <property type="term" value="F:metallopeptidase activity"/>
    <property type="evidence" value="ECO:0007669"/>
    <property type="project" value="UniProtKB-KW"/>
</dbReference>
<evidence type="ECO:0000256" key="3">
    <source>
        <dbReference type="ARBA" id="ARBA00022670"/>
    </source>
</evidence>
<gene>
    <name evidence="9" type="ORF">BH747_00640</name>
</gene>
<dbReference type="AlphaFoldDB" id="A0A1V8YFL0"/>
<evidence type="ECO:0000256" key="1">
    <source>
        <dbReference type="ARBA" id="ARBA00001947"/>
    </source>
</evidence>
<comment type="similarity">
    <text evidence="2">Belongs to the peptidase M20A family.</text>
</comment>
<dbReference type="InterPro" id="IPR050072">
    <property type="entry name" value="Peptidase_M20A"/>
</dbReference>
<evidence type="ECO:0000256" key="6">
    <source>
        <dbReference type="ARBA" id="ARBA00022833"/>
    </source>
</evidence>
<protein>
    <submittedName>
        <fullName evidence="9">Dipeptidase PepV</fullName>
    </submittedName>
</protein>
<evidence type="ECO:0000256" key="8">
    <source>
        <dbReference type="ARBA" id="ARBA00023049"/>
    </source>
</evidence>
<dbReference type="Pfam" id="PF01546">
    <property type="entry name" value="Peptidase_M20"/>
    <property type="match status" value="1"/>
</dbReference>
<dbReference type="SUPFAM" id="SSF53187">
    <property type="entry name" value="Zn-dependent exopeptidases"/>
    <property type="match status" value="1"/>
</dbReference>
<dbReference type="InterPro" id="IPR002933">
    <property type="entry name" value="Peptidase_M20"/>
</dbReference>